<dbReference type="AlphaFoldDB" id="A0A3M7PXB0"/>
<evidence type="ECO:0000313" key="2">
    <source>
        <dbReference type="EMBL" id="RNA03720.1"/>
    </source>
</evidence>
<keyword evidence="1" id="KW-0472">Membrane</keyword>
<gene>
    <name evidence="2" type="ORF">BpHYR1_027348</name>
</gene>
<accession>A0A3M7PXB0</accession>
<name>A0A3M7PXB0_BRAPC</name>
<organism evidence="2 3">
    <name type="scientific">Brachionus plicatilis</name>
    <name type="common">Marine rotifer</name>
    <name type="synonym">Brachionus muelleri</name>
    <dbReference type="NCBI Taxonomy" id="10195"/>
    <lineage>
        <taxon>Eukaryota</taxon>
        <taxon>Metazoa</taxon>
        <taxon>Spiralia</taxon>
        <taxon>Gnathifera</taxon>
        <taxon>Rotifera</taxon>
        <taxon>Eurotatoria</taxon>
        <taxon>Monogononta</taxon>
        <taxon>Pseudotrocha</taxon>
        <taxon>Ploima</taxon>
        <taxon>Brachionidae</taxon>
        <taxon>Brachionus</taxon>
    </lineage>
</organism>
<sequence length="138" mass="16484">MVQLNGSTLVDYIFRTTKFKEHVYLNLALFFFKQDKNYHQLVKKLTSSQIKTPFNGIMRLPSILIFLQRFDFVYYNCRIHENISLSTGNFINLLVQFFAFFLGSFFLFHLVFSYYVSVQIVQVIMMIVMRKYGRDNTL</sequence>
<dbReference type="EMBL" id="REGN01008385">
    <property type="protein sequence ID" value="RNA03720.1"/>
    <property type="molecule type" value="Genomic_DNA"/>
</dbReference>
<evidence type="ECO:0000256" key="1">
    <source>
        <dbReference type="SAM" id="Phobius"/>
    </source>
</evidence>
<evidence type="ECO:0000313" key="3">
    <source>
        <dbReference type="Proteomes" id="UP000276133"/>
    </source>
</evidence>
<keyword evidence="3" id="KW-1185">Reference proteome</keyword>
<feature type="transmembrane region" description="Helical" evidence="1">
    <location>
        <begin position="90"/>
        <end position="108"/>
    </location>
</feature>
<keyword evidence="1" id="KW-0812">Transmembrane</keyword>
<protein>
    <submittedName>
        <fullName evidence="2">Uncharacterized protein</fullName>
    </submittedName>
</protein>
<keyword evidence="1" id="KW-1133">Transmembrane helix</keyword>
<reference evidence="2 3" key="1">
    <citation type="journal article" date="2018" name="Sci. Rep.">
        <title>Genomic signatures of local adaptation to the degree of environmental predictability in rotifers.</title>
        <authorList>
            <person name="Franch-Gras L."/>
            <person name="Hahn C."/>
            <person name="Garcia-Roger E.M."/>
            <person name="Carmona M.J."/>
            <person name="Serra M."/>
            <person name="Gomez A."/>
        </authorList>
    </citation>
    <scope>NUCLEOTIDE SEQUENCE [LARGE SCALE GENOMIC DNA]</scope>
    <source>
        <strain evidence="2">HYR1</strain>
    </source>
</reference>
<proteinExistence type="predicted"/>
<dbReference type="Proteomes" id="UP000276133">
    <property type="component" value="Unassembled WGS sequence"/>
</dbReference>
<comment type="caution">
    <text evidence="2">The sequence shown here is derived from an EMBL/GenBank/DDBJ whole genome shotgun (WGS) entry which is preliminary data.</text>
</comment>